<evidence type="ECO:0000256" key="3">
    <source>
        <dbReference type="ARBA" id="ARBA00022475"/>
    </source>
</evidence>
<dbReference type="PANTHER" id="PTHR33567:SF3">
    <property type="entry name" value="CHROMATE ION TRANSPORTER (EUROFUNG)"/>
    <property type="match status" value="1"/>
</dbReference>
<comment type="caution">
    <text evidence="8">The sequence shown here is derived from an EMBL/GenBank/DDBJ whole genome shotgun (WGS) entry which is preliminary data.</text>
</comment>
<feature type="transmembrane region" description="Helical" evidence="7">
    <location>
        <begin position="353"/>
        <end position="375"/>
    </location>
</feature>
<evidence type="ECO:0000313" key="8">
    <source>
        <dbReference type="EMBL" id="TFE85279.1"/>
    </source>
</evidence>
<feature type="transmembrane region" description="Helical" evidence="7">
    <location>
        <begin position="145"/>
        <end position="169"/>
    </location>
</feature>
<comment type="subcellular location">
    <subcellularLocation>
        <location evidence="1">Cell membrane</location>
        <topology evidence="1">Multi-pass membrane protein</topology>
    </subcellularLocation>
</comment>
<accession>A0A4Y8PW59</accession>
<evidence type="ECO:0000256" key="4">
    <source>
        <dbReference type="ARBA" id="ARBA00022692"/>
    </source>
</evidence>
<protein>
    <recommendedName>
        <fullName evidence="10">Chromate transporter</fullName>
    </recommendedName>
</protein>
<proteinExistence type="inferred from homology"/>
<gene>
    <name evidence="8" type="ORF">B5M42_18010</name>
</gene>
<feature type="transmembrane region" description="Helical" evidence="7">
    <location>
        <begin position="381"/>
        <end position="406"/>
    </location>
</feature>
<feature type="transmembrane region" description="Helical" evidence="7">
    <location>
        <begin position="81"/>
        <end position="102"/>
    </location>
</feature>
<keyword evidence="4 7" id="KW-0812">Transmembrane</keyword>
<evidence type="ECO:0000256" key="5">
    <source>
        <dbReference type="ARBA" id="ARBA00022989"/>
    </source>
</evidence>
<evidence type="ECO:0008006" key="10">
    <source>
        <dbReference type="Google" id="ProtNLM"/>
    </source>
</evidence>
<feature type="transmembrane region" description="Helical" evidence="7">
    <location>
        <begin position="114"/>
        <end position="133"/>
    </location>
</feature>
<dbReference type="GO" id="GO:0005886">
    <property type="term" value="C:plasma membrane"/>
    <property type="evidence" value="ECO:0007669"/>
    <property type="project" value="UniProtKB-SubCell"/>
</dbReference>
<sequence>MQRISATTIFWTALQLGLTSFGGPVAHLGYFREAYVVKKRWLDEADFAELVALCQFLPGPASSQVGIGIGLLRGGWAGAGAAWLGFTLPSAVALALFAWLSAGLGGTDFAGTGWLHGLKIAAAAVVAQAVWGMGRTFAPDRKRLVFVFAAAAAALLGSSAWLQPLLIALGGLAGWRWLSAGQPEIAAAPPGRPPASAPPAAPPVPASVAVAPAAPAAAPAVVTVAPEPAPAPTAAPPNSAVVVPAERPAPASAVVVPAERPAPASAVSAPAEPPARASLQPPHSRRTGAALLLVFAALLAALPAASALSGAAWLAWADGYYRAGALVFGGGHVVLPLLEQLTVPGGWVTHDQFLAGYGAAQAVPGPLFTFAAYLGYATGGWFGAVVALAAVFLPAFLLVAGAMPFWSRLSGRRGARGALAGVNASVVGLLLAALYDPVWVSAVRSPQDAALALTAFALLMYAATPPWAVVAFCALGGAAFSWLS</sequence>
<evidence type="ECO:0000256" key="1">
    <source>
        <dbReference type="ARBA" id="ARBA00004651"/>
    </source>
</evidence>
<dbReference type="InterPro" id="IPR014047">
    <property type="entry name" value="Chr_Tranpt_l_chain"/>
</dbReference>
<keyword evidence="9" id="KW-1185">Reference proteome</keyword>
<evidence type="ECO:0000256" key="2">
    <source>
        <dbReference type="ARBA" id="ARBA00005262"/>
    </source>
</evidence>
<dbReference type="GO" id="GO:0015109">
    <property type="term" value="F:chromate transmembrane transporter activity"/>
    <property type="evidence" value="ECO:0007669"/>
    <property type="project" value="InterPro"/>
</dbReference>
<dbReference type="AlphaFoldDB" id="A0A4Y8PW59"/>
<reference evidence="8 9" key="1">
    <citation type="submission" date="2017-03" db="EMBL/GenBank/DDBJ databases">
        <title>Isolation of Levoglucosan Utilizing Bacteria.</title>
        <authorList>
            <person name="Arya A.S."/>
        </authorList>
    </citation>
    <scope>NUCLEOTIDE SEQUENCE [LARGE SCALE GENOMIC DNA]</scope>
    <source>
        <strain evidence="8 9">MEC069</strain>
    </source>
</reference>
<dbReference type="PANTHER" id="PTHR33567">
    <property type="entry name" value="CHROMATE ION TRANSPORTER (EUROFUNG)"/>
    <property type="match status" value="1"/>
</dbReference>
<dbReference type="Pfam" id="PF02417">
    <property type="entry name" value="Chromate_transp"/>
    <property type="match status" value="2"/>
</dbReference>
<keyword evidence="5 7" id="KW-1133">Transmembrane helix</keyword>
<dbReference type="RefSeq" id="WP_167690133.1">
    <property type="nucleotide sequence ID" value="NZ_MYFO02000004.1"/>
</dbReference>
<feature type="transmembrane region" description="Helical" evidence="7">
    <location>
        <begin position="289"/>
        <end position="314"/>
    </location>
</feature>
<dbReference type="InterPro" id="IPR003370">
    <property type="entry name" value="Chromate_transpt"/>
</dbReference>
<keyword evidence="6 7" id="KW-0472">Membrane</keyword>
<dbReference type="EMBL" id="MYFO01000027">
    <property type="protein sequence ID" value="TFE85279.1"/>
    <property type="molecule type" value="Genomic_DNA"/>
</dbReference>
<comment type="similarity">
    <text evidence="2">Belongs to the chromate ion transporter (CHR) (TC 2.A.51) family.</text>
</comment>
<name>A0A4Y8PW59_9BACL</name>
<organism evidence="8 9">
    <name type="scientific">Paenibacillus athensensis</name>
    <dbReference type="NCBI Taxonomy" id="1967502"/>
    <lineage>
        <taxon>Bacteria</taxon>
        <taxon>Bacillati</taxon>
        <taxon>Bacillota</taxon>
        <taxon>Bacilli</taxon>
        <taxon>Bacillales</taxon>
        <taxon>Paenibacillaceae</taxon>
        <taxon>Paenibacillus</taxon>
    </lineage>
</organism>
<feature type="transmembrane region" description="Helical" evidence="7">
    <location>
        <begin position="418"/>
        <end position="435"/>
    </location>
</feature>
<evidence type="ECO:0000313" key="9">
    <source>
        <dbReference type="Proteomes" id="UP000298246"/>
    </source>
</evidence>
<keyword evidence="3" id="KW-1003">Cell membrane</keyword>
<feature type="transmembrane region" description="Helical" evidence="7">
    <location>
        <begin position="320"/>
        <end position="341"/>
    </location>
</feature>
<evidence type="ECO:0000256" key="7">
    <source>
        <dbReference type="SAM" id="Phobius"/>
    </source>
</evidence>
<evidence type="ECO:0000256" key="6">
    <source>
        <dbReference type="ARBA" id="ARBA00023136"/>
    </source>
</evidence>
<feature type="transmembrane region" description="Helical" evidence="7">
    <location>
        <begin position="455"/>
        <end position="483"/>
    </location>
</feature>
<dbReference type="PIRSF" id="PIRSF004810">
    <property type="entry name" value="ChrA"/>
    <property type="match status" value="1"/>
</dbReference>
<dbReference type="Proteomes" id="UP000298246">
    <property type="component" value="Unassembled WGS sequence"/>
</dbReference>